<dbReference type="Proteomes" id="UP001180087">
    <property type="component" value="Chromosome"/>
</dbReference>
<dbReference type="CDD" id="cd00757">
    <property type="entry name" value="ThiF_MoeB_HesA_family"/>
    <property type="match status" value="1"/>
</dbReference>
<reference evidence="2" key="1">
    <citation type="submission" date="2023-06" db="EMBL/GenBank/DDBJ databases">
        <title>A Treasure from Seagulls: Isolation and Description of Aciduricobacillus qingdaonensis gen. nov., sp. nov., a Rare Obligately Uric Acid-utilizing Member in the Family Bacillaceae.</title>
        <authorList>
            <person name="Liu W."/>
            <person name="Wang B."/>
        </authorList>
    </citation>
    <scope>NUCLEOTIDE SEQUENCE</scope>
    <source>
        <strain evidence="2">44XB</strain>
    </source>
</reference>
<evidence type="ECO:0000313" key="3">
    <source>
        <dbReference type="Proteomes" id="UP001180087"/>
    </source>
</evidence>
<dbReference type="InterPro" id="IPR045886">
    <property type="entry name" value="ThiF/MoeB/HesA"/>
</dbReference>
<dbReference type="Pfam" id="PF00899">
    <property type="entry name" value="ThiF"/>
    <property type="match status" value="1"/>
</dbReference>
<dbReference type="PANTHER" id="PTHR10953">
    <property type="entry name" value="UBIQUITIN-ACTIVATING ENZYME E1"/>
    <property type="match status" value="1"/>
</dbReference>
<dbReference type="PANTHER" id="PTHR10953:SF102">
    <property type="entry name" value="ADENYLYLTRANSFERASE AND SULFURTRANSFERASE MOCS3"/>
    <property type="match status" value="1"/>
</dbReference>
<sequence length="354" mass="39130">MADKITNMKNSDSAANDRYSRQILFSPIGKAGQEEIARKHVLIIGVGALGTSNAEILLRSGVGEMTIVDRDYIEFSNLQRQQLFTEQNAIDRTPKTVAAKERLLKIRSSATIHAHIMDVNPETIDSLTENVDLIIDATDNFETRMIINDISQKKGIPWIYGACVASYGISMTIIPGETPCLHCLMETVPSAGAATCDTAGIIAPAVQMTVAHQSAEALKILSGNLNALRRKLISFDLWNNEYAQVGVSKARKEDCPSCGSHPSYPFLQWENQTKTAVLCGRNTVQIRPGTNHPPNLENFKEQIERLGIPYEANPFLISFTVDSFRIVLFKDGRALIHGTKDISKAKTLYHRFIG</sequence>
<proteinExistence type="predicted"/>
<dbReference type="EMBL" id="CP129113">
    <property type="protein sequence ID" value="WLV24014.1"/>
    <property type="molecule type" value="Genomic_DNA"/>
</dbReference>
<dbReference type="NCBIfam" id="NF009123">
    <property type="entry name" value="PRK12475.1"/>
    <property type="match status" value="1"/>
</dbReference>
<keyword evidence="2" id="KW-0808">Transferase</keyword>
<dbReference type="Gene3D" id="3.40.50.720">
    <property type="entry name" value="NAD(P)-binding Rossmann-like Domain"/>
    <property type="match status" value="1"/>
</dbReference>
<evidence type="ECO:0000313" key="2">
    <source>
        <dbReference type="EMBL" id="WLV24014.1"/>
    </source>
</evidence>
<name>A0ABY9KSX6_9BACI</name>
<gene>
    <name evidence="2" type="ORF">QR721_10260</name>
</gene>
<dbReference type="InterPro" id="IPR000594">
    <property type="entry name" value="ThiF_NAD_FAD-bd"/>
</dbReference>
<keyword evidence="2" id="KW-0548">Nucleotidyltransferase</keyword>
<accession>A0ABY9KSX6</accession>
<dbReference type="SUPFAM" id="SSF69572">
    <property type="entry name" value="Activating enzymes of the ubiquitin-like proteins"/>
    <property type="match status" value="1"/>
</dbReference>
<dbReference type="InterPro" id="IPR035985">
    <property type="entry name" value="Ubiquitin-activating_enz"/>
</dbReference>
<dbReference type="RefSeq" id="WP_348026616.1">
    <property type="nucleotide sequence ID" value="NZ_CP129113.1"/>
</dbReference>
<organism evidence="2 3">
    <name type="scientific">Aciduricibacillus chroicocephali</name>
    <dbReference type="NCBI Taxonomy" id="3054939"/>
    <lineage>
        <taxon>Bacteria</taxon>
        <taxon>Bacillati</taxon>
        <taxon>Bacillota</taxon>
        <taxon>Bacilli</taxon>
        <taxon>Bacillales</taxon>
        <taxon>Bacillaceae</taxon>
        <taxon>Aciduricibacillus</taxon>
    </lineage>
</organism>
<protein>
    <submittedName>
        <fullName evidence="2">Thiazole biosynthesis adenylyltransferase ThiF</fullName>
    </submittedName>
</protein>
<keyword evidence="3" id="KW-1185">Reference proteome</keyword>
<feature type="domain" description="THIF-type NAD/FAD binding fold" evidence="1">
    <location>
        <begin position="19"/>
        <end position="256"/>
    </location>
</feature>
<dbReference type="GO" id="GO:0016779">
    <property type="term" value="F:nucleotidyltransferase activity"/>
    <property type="evidence" value="ECO:0007669"/>
    <property type="project" value="UniProtKB-KW"/>
</dbReference>
<evidence type="ECO:0000259" key="1">
    <source>
        <dbReference type="Pfam" id="PF00899"/>
    </source>
</evidence>